<keyword evidence="1" id="KW-0813">Transport</keyword>
<evidence type="ECO:0000256" key="10">
    <source>
        <dbReference type="ARBA" id="ARBA00023303"/>
    </source>
</evidence>
<evidence type="ECO:0000313" key="14">
    <source>
        <dbReference type="EMBL" id="CAF1504377.1"/>
    </source>
</evidence>
<evidence type="ECO:0000256" key="1">
    <source>
        <dbReference type="ARBA" id="ARBA00022448"/>
    </source>
</evidence>
<evidence type="ECO:0000256" key="12">
    <source>
        <dbReference type="SAM" id="SignalP"/>
    </source>
</evidence>
<keyword evidence="2" id="KW-1003">Cell membrane</keyword>
<name>A0A815TRK0_9BILA</name>
<keyword evidence="8" id="KW-0092">Biotin</keyword>
<dbReference type="Gene3D" id="2.70.170.10">
    <property type="entry name" value="Neurotransmitter-gated ion-channel ligand-binding domain"/>
    <property type="match status" value="1"/>
</dbReference>
<dbReference type="InterPro" id="IPR002394">
    <property type="entry name" value="Nicotinic_acetylcholine_rcpt"/>
</dbReference>
<feature type="signal peptide" evidence="12">
    <location>
        <begin position="1"/>
        <end position="22"/>
    </location>
</feature>
<dbReference type="Proteomes" id="UP000663834">
    <property type="component" value="Unassembled WGS sequence"/>
</dbReference>
<feature type="domain" description="Lipoyl-binding" evidence="13">
    <location>
        <begin position="220"/>
        <end position="300"/>
    </location>
</feature>
<evidence type="ECO:0000256" key="6">
    <source>
        <dbReference type="ARBA" id="ARBA00023136"/>
    </source>
</evidence>
<dbReference type="FunFam" id="2.40.50.100:FF:000003">
    <property type="entry name" value="Acetyl-CoA carboxylase biotin carboxyl carrier protein"/>
    <property type="match status" value="1"/>
</dbReference>
<dbReference type="Gene3D" id="2.40.50.100">
    <property type="match status" value="1"/>
</dbReference>
<evidence type="ECO:0000256" key="2">
    <source>
        <dbReference type="ARBA" id="ARBA00022475"/>
    </source>
</evidence>
<evidence type="ECO:0000256" key="5">
    <source>
        <dbReference type="ARBA" id="ARBA00023065"/>
    </source>
</evidence>
<evidence type="ECO:0000256" key="4">
    <source>
        <dbReference type="ARBA" id="ARBA00023018"/>
    </source>
</evidence>
<keyword evidence="7" id="KW-0675">Receptor</keyword>
<dbReference type="AlphaFoldDB" id="A0A815TRK0"/>
<keyword evidence="9" id="KW-1071">Ligand-gated ion channel</keyword>
<evidence type="ECO:0000256" key="3">
    <source>
        <dbReference type="ARBA" id="ARBA00022692"/>
    </source>
</evidence>
<dbReference type="SUPFAM" id="SSF63712">
    <property type="entry name" value="Nicotinic receptor ligand binding domain-like"/>
    <property type="match status" value="1"/>
</dbReference>
<dbReference type="PRINTS" id="PR00254">
    <property type="entry name" value="NICOTINICR"/>
</dbReference>
<proteinExistence type="predicted"/>
<gene>
    <name evidence="14" type="ORF">KQP761_LOCUS14791</name>
</gene>
<comment type="caution">
    <text evidence="14">The sequence shown here is derived from an EMBL/GenBank/DDBJ whole genome shotgun (WGS) entry which is preliminary data.</text>
</comment>
<evidence type="ECO:0000256" key="9">
    <source>
        <dbReference type="ARBA" id="ARBA00023286"/>
    </source>
</evidence>
<sequence length="300" mass="34203">MIEKRMQICLLILFFFLNLTLGGQYERHLLKTLFVKQQHNPFERPAKSDSASVSVDLRFSLLNLIEFNTQNKILTASFWMTQSWNDYSMTWKSKDYGNISELRVPSKNIWLPDIVLYNSIDSNDDNDMKRNVVISNDGKVLYVSPRIYKSICSSNTNSFSVFKFGSWTFDKTGINLTTTTNDQIDTSSYVNNDEWDLINSSALHNEVKYECCQEIYQSIVLTIEIRRKFNNLSTGAPMPGQVLDIKAKLGDMIKKGDTVAVLSAMKMETVVKSSGEGKVKQVLVKIGQQIQGDDLIIELE</sequence>
<dbReference type="Pfam" id="PF02931">
    <property type="entry name" value="Neur_chan_LBD"/>
    <property type="match status" value="1"/>
</dbReference>
<accession>A0A815TRK0</accession>
<keyword evidence="10" id="KW-0407">Ion channel</keyword>
<dbReference type="PANTHER" id="PTHR18945">
    <property type="entry name" value="NEUROTRANSMITTER GATED ION CHANNEL"/>
    <property type="match status" value="1"/>
</dbReference>
<feature type="chain" id="PRO_5032644952" description="Lipoyl-binding domain-containing protein" evidence="12">
    <location>
        <begin position="23"/>
        <end position="300"/>
    </location>
</feature>
<organism evidence="14 15">
    <name type="scientific">Rotaria magnacalcarata</name>
    <dbReference type="NCBI Taxonomy" id="392030"/>
    <lineage>
        <taxon>Eukaryota</taxon>
        <taxon>Metazoa</taxon>
        <taxon>Spiralia</taxon>
        <taxon>Gnathifera</taxon>
        <taxon>Rotifera</taxon>
        <taxon>Eurotatoria</taxon>
        <taxon>Bdelloidea</taxon>
        <taxon>Philodinida</taxon>
        <taxon>Philodinidae</taxon>
        <taxon>Rotaria</taxon>
    </lineage>
</organism>
<keyword evidence="3" id="KW-0812">Transmembrane</keyword>
<evidence type="ECO:0000256" key="11">
    <source>
        <dbReference type="ARBA" id="ARBA00034099"/>
    </source>
</evidence>
<keyword evidence="4" id="KW-0770">Synapse</keyword>
<dbReference type="EMBL" id="CAJNOW010007149">
    <property type="protein sequence ID" value="CAF1504377.1"/>
    <property type="molecule type" value="Genomic_DNA"/>
</dbReference>
<evidence type="ECO:0000259" key="13">
    <source>
        <dbReference type="PROSITE" id="PS50968"/>
    </source>
</evidence>
<dbReference type="GO" id="GO:0022848">
    <property type="term" value="F:acetylcholine-gated monoatomic cation-selective channel activity"/>
    <property type="evidence" value="ECO:0007669"/>
    <property type="project" value="InterPro"/>
</dbReference>
<dbReference type="CDD" id="cd06850">
    <property type="entry name" value="biotinyl_domain"/>
    <property type="match status" value="1"/>
</dbReference>
<reference evidence="14" key="1">
    <citation type="submission" date="2021-02" db="EMBL/GenBank/DDBJ databases">
        <authorList>
            <person name="Nowell W R."/>
        </authorList>
    </citation>
    <scope>NUCLEOTIDE SEQUENCE</scope>
</reference>
<dbReference type="Pfam" id="PF00364">
    <property type="entry name" value="Biotin_lipoyl"/>
    <property type="match status" value="1"/>
</dbReference>
<comment type="subcellular location">
    <subcellularLocation>
        <location evidence="11">Synaptic cell membrane</location>
        <topology evidence="11">Multi-pass membrane protein</topology>
    </subcellularLocation>
</comment>
<dbReference type="GO" id="GO:0004888">
    <property type="term" value="F:transmembrane signaling receptor activity"/>
    <property type="evidence" value="ECO:0007669"/>
    <property type="project" value="InterPro"/>
</dbReference>
<keyword evidence="5" id="KW-0406">Ion transport</keyword>
<dbReference type="OrthoDB" id="5975154at2759"/>
<dbReference type="InterPro" id="IPR011053">
    <property type="entry name" value="Single_hybrid_motif"/>
</dbReference>
<dbReference type="PROSITE" id="PS50968">
    <property type="entry name" value="BIOTINYL_LIPOYL"/>
    <property type="match status" value="1"/>
</dbReference>
<evidence type="ECO:0000256" key="7">
    <source>
        <dbReference type="ARBA" id="ARBA00023170"/>
    </source>
</evidence>
<protein>
    <recommendedName>
        <fullName evidence="13">Lipoyl-binding domain-containing protein</fullName>
    </recommendedName>
</protein>
<keyword evidence="6" id="KW-0472">Membrane</keyword>
<evidence type="ECO:0000313" key="15">
    <source>
        <dbReference type="Proteomes" id="UP000663834"/>
    </source>
</evidence>
<dbReference type="InterPro" id="IPR000089">
    <property type="entry name" value="Biotin_lipoyl"/>
</dbReference>
<evidence type="ECO:0000256" key="8">
    <source>
        <dbReference type="ARBA" id="ARBA00023267"/>
    </source>
</evidence>
<dbReference type="GO" id="GO:0045211">
    <property type="term" value="C:postsynaptic membrane"/>
    <property type="evidence" value="ECO:0007669"/>
    <property type="project" value="InterPro"/>
</dbReference>
<dbReference type="SUPFAM" id="SSF51230">
    <property type="entry name" value="Single hybrid motif"/>
    <property type="match status" value="1"/>
</dbReference>
<dbReference type="InterPro" id="IPR006202">
    <property type="entry name" value="Neur_chan_lig-bd"/>
</dbReference>
<keyword evidence="12" id="KW-0732">Signal</keyword>
<dbReference type="InterPro" id="IPR001882">
    <property type="entry name" value="Biotin_BS"/>
</dbReference>
<dbReference type="CDD" id="cd18997">
    <property type="entry name" value="LGIC_ECD_nAChR"/>
    <property type="match status" value="1"/>
</dbReference>
<dbReference type="InterPro" id="IPR036734">
    <property type="entry name" value="Neur_chan_lig-bd_sf"/>
</dbReference>
<dbReference type="InterPro" id="IPR006201">
    <property type="entry name" value="Neur_channel"/>
</dbReference>
<dbReference type="PROSITE" id="PS00188">
    <property type="entry name" value="BIOTIN"/>
    <property type="match status" value="1"/>
</dbReference>
<dbReference type="FunFam" id="2.70.170.10:FF:000028">
    <property type="entry name" value="AcetylCholine Receptor"/>
    <property type="match status" value="1"/>
</dbReference>